<dbReference type="RefSeq" id="XP_045145493.1">
    <property type="nucleotide sequence ID" value="XM_045289558.1"/>
</dbReference>
<sequence length="550" mass="61012">MRVLGVLLGVLGFLGVALGNAPVPHWDSTFCHLAGPLGGPLAFLSFLAKDAGGLALFHTRWDGHGRLQACSRQDSPKLIAAFRTLCAQETTRATFTATPRPELQTALNTLQSQWEACQLSEELPAGAGKKQVTRQSEASGRGHHRAKRGWTMPGTLWCGIGDSASNSSELGLFQGPDLCCKEHDHCPQTITPLQYAYGIRNYRFHTISHCDCDAKFRGCLQNQHDSISDLVGVTFFNVLDIPCFLLEQQEACVAWYWWGGCKTYGSASLARLQPRTLYNISRSPTLRTSPSPPPTTPQWDEHPQKWPLQLEGPKDPSRVNVTALRPVISQHPQVLVLQIRLQNRKPPLTSPTSHSHVCSPPGLSQRQHRRPLALPGVPQGPGIPSSLCPPLGAHWACRSFRRLDRCSYQIGPQETKFQLLNRAHQPLFHCNCTRRLARFLRRHNSPPVTSRLLGLLSQTCFRLAPVLDCAERRACPGSPRAIEVSARHLQRLQLRLQILGAGVEEGSPGSSEHPEGLVTFFEQCRRLTQAARSPRDQWKSSSQHPEIQLS</sequence>
<reference evidence="2" key="1">
    <citation type="submission" date="2025-08" db="UniProtKB">
        <authorList>
            <consortium name="RefSeq"/>
        </authorList>
    </citation>
    <scope>IDENTIFICATION</scope>
</reference>
<protein>
    <submittedName>
        <fullName evidence="2">Group 3 secretory phospholipase A2</fullName>
    </submittedName>
</protein>
<evidence type="ECO:0000313" key="1">
    <source>
        <dbReference type="Proteomes" id="UP000694863"/>
    </source>
</evidence>
<gene>
    <name evidence="2" type="primary">PLA2G3</name>
</gene>
<organism evidence="1 2">
    <name type="scientific">Echinops telfairi</name>
    <name type="common">Lesser hedgehog tenrec</name>
    <dbReference type="NCBI Taxonomy" id="9371"/>
    <lineage>
        <taxon>Eukaryota</taxon>
        <taxon>Metazoa</taxon>
        <taxon>Chordata</taxon>
        <taxon>Craniata</taxon>
        <taxon>Vertebrata</taxon>
        <taxon>Euteleostomi</taxon>
        <taxon>Mammalia</taxon>
        <taxon>Eutheria</taxon>
        <taxon>Afrotheria</taxon>
        <taxon>Tenrecidae</taxon>
        <taxon>Tenrecinae</taxon>
        <taxon>Echinops</taxon>
    </lineage>
</organism>
<keyword evidence="1" id="KW-1185">Reference proteome</keyword>
<evidence type="ECO:0000313" key="2">
    <source>
        <dbReference type="RefSeq" id="XP_045145493.1"/>
    </source>
</evidence>
<name>A0AC55D173_ECHTE</name>
<dbReference type="Proteomes" id="UP000694863">
    <property type="component" value="Unplaced"/>
</dbReference>
<proteinExistence type="predicted"/>
<accession>A0AC55D173</accession>